<dbReference type="EMBL" id="JABFDN010000002">
    <property type="protein sequence ID" value="NPU64906.1"/>
    <property type="molecule type" value="Genomic_DNA"/>
</dbReference>
<reference evidence="1" key="1">
    <citation type="submission" date="2020-05" db="EMBL/GenBank/DDBJ databases">
        <title>Nod-independent and nitrogen-fixing Bradyrhizobium aeschynomene sp. nov. isolated from nodules of Aeschynomene indica.</title>
        <authorList>
            <person name="Zhang Z."/>
        </authorList>
    </citation>
    <scope>NUCLEOTIDE SEQUENCE</scope>
    <source>
        <strain evidence="1">83012</strain>
    </source>
</reference>
<organism evidence="1 2">
    <name type="scientific">Bradyrhizobium aeschynomenes</name>
    <dbReference type="NCBI Taxonomy" id="2734909"/>
    <lineage>
        <taxon>Bacteria</taxon>
        <taxon>Pseudomonadati</taxon>
        <taxon>Pseudomonadota</taxon>
        <taxon>Alphaproteobacteria</taxon>
        <taxon>Hyphomicrobiales</taxon>
        <taxon>Nitrobacteraceae</taxon>
        <taxon>Bradyrhizobium</taxon>
    </lineage>
</organism>
<dbReference type="RefSeq" id="WP_172110002.1">
    <property type="nucleotide sequence ID" value="NZ_JABFDN010000002.1"/>
</dbReference>
<name>A0ABX2C9H7_9BRAD</name>
<dbReference type="Proteomes" id="UP000886476">
    <property type="component" value="Unassembled WGS sequence"/>
</dbReference>
<keyword evidence="2" id="KW-1185">Reference proteome</keyword>
<proteinExistence type="predicted"/>
<evidence type="ECO:0000313" key="2">
    <source>
        <dbReference type="Proteomes" id="UP000886476"/>
    </source>
</evidence>
<gene>
    <name evidence="1" type="ORF">HL667_07880</name>
</gene>
<accession>A0ABX2C9H7</accession>
<sequence length="73" mass="8107">MDIFAFTTVAAATAAPGLGYPAAGKAARDRLADHRSAYYPQRARLAPWRTVPHRIDNDRNPRYLVALREKKAA</sequence>
<evidence type="ECO:0000313" key="1">
    <source>
        <dbReference type="EMBL" id="NPU64906.1"/>
    </source>
</evidence>
<protein>
    <submittedName>
        <fullName evidence="1">Uncharacterized protein</fullName>
    </submittedName>
</protein>
<comment type="caution">
    <text evidence="1">The sequence shown here is derived from an EMBL/GenBank/DDBJ whole genome shotgun (WGS) entry which is preliminary data.</text>
</comment>